<proteinExistence type="predicted"/>
<evidence type="ECO:0000313" key="1">
    <source>
        <dbReference type="EMBL" id="VAV97639.1"/>
    </source>
</evidence>
<dbReference type="AlphaFoldDB" id="A0A3B0S073"/>
<accession>A0A3B0S073</accession>
<protein>
    <submittedName>
        <fullName evidence="1">Uncharacterized protein</fullName>
    </submittedName>
</protein>
<organism evidence="1">
    <name type="scientific">hydrothermal vent metagenome</name>
    <dbReference type="NCBI Taxonomy" id="652676"/>
    <lineage>
        <taxon>unclassified sequences</taxon>
        <taxon>metagenomes</taxon>
        <taxon>ecological metagenomes</taxon>
    </lineage>
</organism>
<reference evidence="1" key="1">
    <citation type="submission" date="2018-06" db="EMBL/GenBank/DDBJ databases">
        <authorList>
            <person name="Zhirakovskaya E."/>
        </authorList>
    </citation>
    <scope>NUCLEOTIDE SEQUENCE</scope>
</reference>
<name>A0A3B0S073_9ZZZZ</name>
<dbReference type="EMBL" id="UOEK01000123">
    <property type="protein sequence ID" value="VAV97639.1"/>
    <property type="molecule type" value="Genomic_DNA"/>
</dbReference>
<gene>
    <name evidence="1" type="ORF">MNBD_ACTINO02-602</name>
</gene>
<sequence length="156" mass="16195">MYPAALPEAVLSSSTDRPRKPRWFLSSRFIAQLTGFALLVSACTGGTVAPPAEVDSCSGLVLVGIDLVERWVESVENLPVEVMIGDAPPPQNVADLIATGAELDQRAAALGCGLEELNVAIADGTADLVTDDPAAALVLRIVRETSFVNAPDPGNG</sequence>